<evidence type="ECO:0000313" key="2">
    <source>
        <dbReference type="EMBL" id="XBS55524.1"/>
    </source>
</evidence>
<dbReference type="AlphaFoldDB" id="A0AAU7PT00"/>
<feature type="transmembrane region" description="Helical" evidence="1">
    <location>
        <begin position="123"/>
        <end position="146"/>
    </location>
</feature>
<evidence type="ECO:0000256" key="1">
    <source>
        <dbReference type="SAM" id="Phobius"/>
    </source>
</evidence>
<sequence length="154" mass="17865">MKKTIFISVGNIILFLLFGLTFLFPFSEIYQIETMGFRGTFTVYPILLVIYLIIYPVVYHITGKKLKWNKKDNSELSYSDEREKVIVSEAAKTSYKILIGGLIVIIAIIGGVRFFSLFTHEYISIYFVSVLLLTILLVVSTAFYCIKWCLEYRR</sequence>
<feature type="transmembrane region" description="Helical" evidence="1">
    <location>
        <begin position="42"/>
        <end position="61"/>
    </location>
</feature>
<keyword evidence="1" id="KW-0812">Transmembrane</keyword>
<keyword evidence="1" id="KW-0472">Membrane</keyword>
<organism evidence="2">
    <name type="scientific">Lacrimispora sp. BS-2</name>
    <dbReference type="NCBI Taxonomy" id="3151850"/>
    <lineage>
        <taxon>Bacteria</taxon>
        <taxon>Bacillati</taxon>
        <taxon>Bacillota</taxon>
        <taxon>Clostridia</taxon>
        <taxon>Lachnospirales</taxon>
        <taxon>Lachnospiraceae</taxon>
        <taxon>Lacrimispora</taxon>
    </lineage>
</organism>
<gene>
    <name evidence="2" type="ORF">ABFV83_06960</name>
</gene>
<reference evidence="2" key="1">
    <citation type="submission" date="2024-06" db="EMBL/GenBank/DDBJ databases">
        <title>Lacrimispora cavernae sp. nov., a novel anaerobe isolated from bat guano pile inside a cave.</title>
        <authorList>
            <person name="Miller S.L."/>
            <person name="Lu N."/>
            <person name="King J."/>
            <person name="Sankaranarayanan K."/>
            <person name="Lawson P.A."/>
        </authorList>
    </citation>
    <scope>NUCLEOTIDE SEQUENCE</scope>
    <source>
        <strain evidence="2">BS-2</strain>
    </source>
</reference>
<feature type="transmembrane region" description="Helical" evidence="1">
    <location>
        <begin position="12"/>
        <end position="30"/>
    </location>
</feature>
<accession>A0AAU7PT00</accession>
<name>A0AAU7PT00_9FIRM</name>
<dbReference type="RefSeq" id="WP_349948188.1">
    <property type="nucleotide sequence ID" value="NZ_CP157940.1"/>
</dbReference>
<protein>
    <submittedName>
        <fullName evidence="2">Uncharacterized protein</fullName>
    </submittedName>
</protein>
<feature type="transmembrane region" description="Helical" evidence="1">
    <location>
        <begin position="97"/>
        <end position="117"/>
    </location>
</feature>
<proteinExistence type="predicted"/>
<keyword evidence="1" id="KW-1133">Transmembrane helix</keyword>
<dbReference type="EMBL" id="CP157940">
    <property type="protein sequence ID" value="XBS55524.1"/>
    <property type="molecule type" value="Genomic_DNA"/>
</dbReference>